<dbReference type="EMBL" id="QOIL01000018">
    <property type="protein sequence ID" value="RCG26820.1"/>
    <property type="molecule type" value="Genomic_DNA"/>
</dbReference>
<dbReference type="GO" id="GO:0032259">
    <property type="term" value="P:methylation"/>
    <property type="evidence" value="ECO:0007669"/>
    <property type="project" value="UniProtKB-KW"/>
</dbReference>
<dbReference type="Pfam" id="PF08241">
    <property type="entry name" value="Methyltransf_11"/>
    <property type="match status" value="1"/>
</dbReference>
<dbReference type="RefSeq" id="WP_114031949.1">
    <property type="nucleotide sequence ID" value="NZ_QOIL01000018.1"/>
</dbReference>
<proteinExistence type="predicted"/>
<accession>A0A367FB80</accession>
<dbReference type="Proteomes" id="UP000253094">
    <property type="component" value="Unassembled WGS sequence"/>
</dbReference>
<gene>
    <name evidence="2" type="ORF">DQ384_28440</name>
</gene>
<dbReference type="InterPro" id="IPR013216">
    <property type="entry name" value="Methyltransf_11"/>
</dbReference>
<dbReference type="Gene3D" id="3.40.50.150">
    <property type="entry name" value="Vaccinia Virus protein VP39"/>
    <property type="match status" value="1"/>
</dbReference>
<organism evidence="2 3">
    <name type="scientific">Sphaerisporangium album</name>
    <dbReference type="NCBI Taxonomy" id="509200"/>
    <lineage>
        <taxon>Bacteria</taxon>
        <taxon>Bacillati</taxon>
        <taxon>Actinomycetota</taxon>
        <taxon>Actinomycetes</taxon>
        <taxon>Streptosporangiales</taxon>
        <taxon>Streptosporangiaceae</taxon>
        <taxon>Sphaerisporangium</taxon>
    </lineage>
</organism>
<keyword evidence="2" id="KW-0808">Transferase</keyword>
<comment type="caution">
    <text evidence="2">The sequence shown here is derived from an EMBL/GenBank/DDBJ whole genome shotgun (WGS) entry which is preliminary data.</text>
</comment>
<dbReference type="PANTHER" id="PTHR43591">
    <property type="entry name" value="METHYLTRANSFERASE"/>
    <property type="match status" value="1"/>
</dbReference>
<dbReference type="OrthoDB" id="65624at2"/>
<keyword evidence="3" id="KW-1185">Reference proteome</keyword>
<dbReference type="PANTHER" id="PTHR43591:SF109">
    <property type="entry name" value="METHYLTRANSFERASE TYPE 11 DOMAIN-CONTAINING PROTEIN"/>
    <property type="match status" value="1"/>
</dbReference>
<evidence type="ECO:0000313" key="3">
    <source>
        <dbReference type="Proteomes" id="UP000253094"/>
    </source>
</evidence>
<reference evidence="2 3" key="1">
    <citation type="submission" date="2018-06" db="EMBL/GenBank/DDBJ databases">
        <title>Sphaerisporangium craniellae sp. nov., isolated from a marine sponge in the South China Sea.</title>
        <authorList>
            <person name="Li L."/>
        </authorList>
    </citation>
    <scope>NUCLEOTIDE SEQUENCE [LARGE SCALE GENOMIC DNA]</scope>
    <source>
        <strain evidence="2 3">CCTCC AA 208026</strain>
    </source>
</reference>
<dbReference type="SUPFAM" id="SSF53335">
    <property type="entry name" value="S-adenosyl-L-methionine-dependent methyltransferases"/>
    <property type="match status" value="1"/>
</dbReference>
<feature type="domain" description="Methyltransferase type 11" evidence="1">
    <location>
        <begin position="56"/>
        <end position="150"/>
    </location>
</feature>
<dbReference type="CDD" id="cd02440">
    <property type="entry name" value="AdoMet_MTases"/>
    <property type="match status" value="1"/>
</dbReference>
<sequence>MDGWRRARLTAVIYDFGVAHERLGRLGGRLLWGADMRRFYRDLDRPRKPADGERVLDVPCGGGTAFRKLEPGVSGYVALDLSPLMLRRARDRARRGGLHGIGFLQGDVADLPLRDGEFDRCLSHFGLHCFPDPAAALAEMARVLRPRGRLHGTAVVRGGGPRQDALIRLFQRIGIFATVGTARDLPRWLDAAGFDRVEVDADGAVAYFSARRAPTGRP</sequence>
<dbReference type="AlphaFoldDB" id="A0A367FB80"/>
<dbReference type="InterPro" id="IPR029063">
    <property type="entry name" value="SAM-dependent_MTases_sf"/>
</dbReference>
<name>A0A367FB80_9ACTN</name>
<evidence type="ECO:0000259" key="1">
    <source>
        <dbReference type="Pfam" id="PF08241"/>
    </source>
</evidence>
<keyword evidence="2" id="KW-0489">Methyltransferase</keyword>
<dbReference type="GO" id="GO:0008757">
    <property type="term" value="F:S-adenosylmethionine-dependent methyltransferase activity"/>
    <property type="evidence" value="ECO:0007669"/>
    <property type="project" value="InterPro"/>
</dbReference>
<evidence type="ECO:0000313" key="2">
    <source>
        <dbReference type="EMBL" id="RCG26820.1"/>
    </source>
</evidence>
<protein>
    <submittedName>
        <fullName evidence="2">Class I SAM-dependent methyltransferase</fullName>
    </submittedName>
</protein>